<name>A0AAV1W9X2_LUPLU</name>
<gene>
    <name evidence="2" type="ORF">LLUT_LOCUS6846</name>
</gene>
<organism evidence="2 3">
    <name type="scientific">Lupinus luteus</name>
    <name type="common">European yellow lupine</name>
    <dbReference type="NCBI Taxonomy" id="3873"/>
    <lineage>
        <taxon>Eukaryota</taxon>
        <taxon>Viridiplantae</taxon>
        <taxon>Streptophyta</taxon>
        <taxon>Embryophyta</taxon>
        <taxon>Tracheophyta</taxon>
        <taxon>Spermatophyta</taxon>
        <taxon>Magnoliopsida</taxon>
        <taxon>eudicotyledons</taxon>
        <taxon>Gunneridae</taxon>
        <taxon>Pentapetalae</taxon>
        <taxon>rosids</taxon>
        <taxon>fabids</taxon>
        <taxon>Fabales</taxon>
        <taxon>Fabaceae</taxon>
        <taxon>Papilionoideae</taxon>
        <taxon>50 kb inversion clade</taxon>
        <taxon>genistoids sensu lato</taxon>
        <taxon>core genistoids</taxon>
        <taxon>Genisteae</taxon>
        <taxon>Lupinus</taxon>
    </lineage>
</organism>
<evidence type="ECO:0000313" key="2">
    <source>
        <dbReference type="EMBL" id="CAL0305786.1"/>
    </source>
</evidence>
<feature type="region of interest" description="Disordered" evidence="1">
    <location>
        <begin position="1"/>
        <end position="105"/>
    </location>
</feature>
<dbReference type="AlphaFoldDB" id="A0AAV1W9X2"/>
<evidence type="ECO:0000256" key="1">
    <source>
        <dbReference type="SAM" id="MobiDB-lite"/>
    </source>
</evidence>
<protein>
    <submittedName>
        <fullName evidence="2">Uncharacterized protein</fullName>
    </submittedName>
</protein>
<evidence type="ECO:0000313" key="3">
    <source>
        <dbReference type="Proteomes" id="UP001497480"/>
    </source>
</evidence>
<keyword evidence="3" id="KW-1185">Reference proteome</keyword>
<comment type="caution">
    <text evidence="2">The sequence shown here is derived from an EMBL/GenBank/DDBJ whole genome shotgun (WGS) entry which is preliminary data.</text>
</comment>
<accession>A0AAV1W9X2</accession>
<proteinExistence type="predicted"/>
<sequence length="164" mass="17947">MEASLVKSNVRKDFISKSNSQGARSPKSKKQRKMEHHHHHHHDAPPPGYAQGYPQPQPAYPPPQPAYPPPQPAFQAAAAPQPQVVINQAPAAAQQQPNNSSGASKGVMAGWCSKLVNFGGDMAKENCIKRQQRENNNIVVLTIIYNAEDFLLFTKEAGSFVNSQ</sequence>
<feature type="compositionally biased region" description="Pro residues" evidence="1">
    <location>
        <begin position="55"/>
        <end position="72"/>
    </location>
</feature>
<reference evidence="2 3" key="1">
    <citation type="submission" date="2024-03" db="EMBL/GenBank/DDBJ databases">
        <authorList>
            <person name="Martinez-Hernandez J."/>
        </authorList>
    </citation>
    <scope>NUCLEOTIDE SEQUENCE [LARGE SCALE GENOMIC DNA]</scope>
</reference>
<dbReference type="EMBL" id="CAXHTB010000004">
    <property type="protein sequence ID" value="CAL0305786.1"/>
    <property type="molecule type" value="Genomic_DNA"/>
</dbReference>
<feature type="compositionally biased region" description="Low complexity" evidence="1">
    <location>
        <begin position="73"/>
        <end position="97"/>
    </location>
</feature>
<feature type="compositionally biased region" description="Basic residues" evidence="1">
    <location>
        <begin position="26"/>
        <end position="42"/>
    </location>
</feature>
<dbReference type="Proteomes" id="UP001497480">
    <property type="component" value="Unassembled WGS sequence"/>
</dbReference>